<keyword evidence="7" id="KW-1185">Reference proteome</keyword>
<dbReference type="STRING" id="1017273.SAMN05443094_104305"/>
<organism evidence="5 6">
    <name type="scientific">Domibacillus enclensis</name>
    <dbReference type="NCBI Taxonomy" id="1017273"/>
    <lineage>
        <taxon>Bacteria</taxon>
        <taxon>Bacillati</taxon>
        <taxon>Bacillota</taxon>
        <taxon>Bacilli</taxon>
        <taxon>Bacillales</taxon>
        <taxon>Bacillaceae</taxon>
        <taxon>Domibacillus</taxon>
    </lineage>
</organism>
<name>A0A1N6WX49_9BACI</name>
<dbReference type="InterPro" id="IPR003646">
    <property type="entry name" value="SH3-like_bac-type"/>
</dbReference>
<proteinExistence type="predicted"/>
<keyword evidence="1" id="KW-0378">Hydrolase</keyword>
<evidence type="ECO:0000256" key="1">
    <source>
        <dbReference type="ARBA" id="ARBA00022801"/>
    </source>
</evidence>
<dbReference type="Gene3D" id="3.40.630.40">
    <property type="entry name" value="Zn-dependent exopeptidases"/>
    <property type="match status" value="1"/>
</dbReference>
<dbReference type="Pfam" id="PF01520">
    <property type="entry name" value="Amidase_3"/>
    <property type="match status" value="1"/>
</dbReference>
<protein>
    <submittedName>
        <fullName evidence="5">N-acetylmuramoyl-L-alanine amidase</fullName>
    </submittedName>
</protein>
<dbReference type="InterPro" id="IPR050695">
    <property type="entry name" value="N-acetylmuramoyl_amidase_3"/>
</dbReference>
<evidence type="ECO:0000313" key="5">
    <source>
        <dbReference type="EMBL" id="SIQ94679.1"/>
    </source>
</evidence>
<dbReference type="SUPFAM" id="SSF53187">
    <property type="entry name" value="Zn-dependent exopeptidases"/>
    <property type="match status" value="1"/>
</dbReference>
<dbReference type="Gene3D" id="2.30.30.40">
    <property type="entry name" value="SH3 Domains"/>
    <property type="match status" value="2"/>
</dbReference>
<reference evidence="4" key="3">
    <citation type="submission" date="2017-03" db="EMBL/GenBank/DDBJ databases">
        <authorList>
            <person name="Dastager S.G."/>
            <person name="Neurgaonkar P.S."/>
            <person name="Dharne M.S."/>
        </authorList>
    </citation>
    <scope>NUCLEOTIDE SEQUENCE</scope>
    <source>
        <strain evidence="4">DSM 25145</strain>
    </source>
</reference>
<evidence type="ECO:0000259" key="3">
    <source>
        <dbReference type="PROSITE" id="PS51781"/>
    </source>
</evidence>
<accession>A0A1N6WX49</accession>
<keyword evidence="2" id="KW-0961">Cell wall biogenesis/degradation</keyword>
<dbReference type="PIRSF" id="PIRSF037846">
    <property type="entry name" value="Autolysin_YrvJ_prd"/>
    <property type="match status" value="1"/>
</dbReference>
<dbReference type="GO" id="GO:0030288">
    <property type="term" value="C:outer membrane-bounded periplasmic space"/>
    <property type="evidence" value="ECO:0007669"/>
    <property type="project" value="TreeGrafter"/>
</dbReference>
<dbReference type="GO" id="GO:0009253">
    <property type="term" value="P:peptidoglycan catabolic process"/>
    <property type="evidence" value="ECO:0007669"/>
    <property type="project" value="InterPro"/>
</dbReference>
<reference evidence="5 6" key="1">
    <citation type="submission" date="2017-01" db="EMBL/GenBank/DDBJ databases">
        <authorList>
            <person name="Mah S.A."/>
            <person name="Swanson W.J."/>
            <person name="Moy G.W."/>
            <person name="Vacquier V.D."/>
        </authorList>
    </citation>
    <scope>NUCLEOTIDE SEQUENCE [LARGE SCALE GENOMIC DNA]</scope>
    <source>
        <strain evidence="5 6">NIO-1016</strain>
    </source>
</reference>
<dbReference type="OrthoDB" id="9806267at2"/>
<dbReference type="Proteomes" id="UP000215545">
    <property type="component" value="Unassembled WGS sequence"/>
</dbReference>
<feature type="domain" description="SH3b" evidence="3">
    <location>
        <begin position="99"/>
        <end position="162"/>
    </location>
</feature>
<dbReference type="InterPro" id="IPR002508">
    <property type="entry name" value="MurNAc-LAA_cat"/>
</dbReference>
<dbReference type="CDD" id="cd02696">
    <property type="entry name" value="MurNAc-LAA"/>
    <property type="match status" value="1"/>
</dbReference>
<dbReference type="PANTHER" id="PTHR30404">
    <property type="entry name" value="N-ACETYLMURAMOYL-L-ALANINE AMIDASE"/>
    <property type="match status" value="1"/>
</dbReference>
<feature type="domain" description="SH3b" evidence="3">
    <location>
        <begin position="30"/>
        <end position="92"/>
    </location>
</feature>
<dbReference type="PROSITE" id="PS51781">
    <property type="entry name" value="SH3B"/>
    <property type="match status" value="2"/>
</dbReference>
<gene>
    <name evidence="4" type="ORF">B1B05_10690</name>
    <name evidence="5" type="ORF">SAMN05443094_104305</name>
</gene>
<dbReference type="RefSeq" id="WP_052698474.1">
    <property type="nucleotide sequence ID" value="NZ_FTLX01000004.1"/>
</dbReference>
<dbReference type="GO" id="GO:0071555">
    <property type="term" value="P:cell wall organization"/>
    <property type="evidence" value="ECO:0007669"/>
    <property type="project" value="UniProtKB-KW"/>
</dbReference>
<dbReference type="AlphaFoldDB" id="A0A1N6WX49"/>
<reference evidence="7" key="2">
    <citation type="submission" date="2017-03" db="EMBL/GenBank/DDBJ databases">
        <title>Bacillus sp. V-88(T) DSM27956, whole genome shotgun sequencing project.</title>
        <authorList>
            <person name="Dastager S.G."/>
            <person name="Neurgaonkar P.S."/>
            <person name="Dharne M.S."/>
        </authorList>
    </citation>
    <scope>NUCLEOTIDE SEQUENCE [LARGE SCALE GENOMIC DNA]</scope>
    <source>
        <strain evidence="7">DSM 25145</strain>
    </source>
</reference>
<dbReference type="InterPro" id="IPR017293">
    <property type="entry name" value="N-acetylmuramoyl-L-ala_amidase"/>
</dbReference>
<evidence type="ECO:0000313" key="4">
    <source>
        <dbReference type="EMBL" id="OXS78058.1"/>
    </source>
</evidence>
<dbReference type="EMBL" id="MWSK01000004">
    <property type="protein sequence ID" value="OXS78058.1"/>
    <property type="molecule type" value="Genomic_DNA"/>
</dbReference>
<dbReference type="EMBL" id="FTLX01000004">
    <property type="protein sequence ID" value="SIQ94679.1"/>
    <property type="molecule type" value="Genomic_DNA"/>
</dbReference>
<evidence type="ECO:0000256" key="2">
    <source>
        <dbReference type="ARBA" id="ARBA00023316"/>
    </source>
</evidence>
<dbReference type="SMART" id="SM00287">
    <property type="entry name" value="SH3b"/>
    <property type="match status" value="2"/>
</dbReference>
<dbReference type="PANTHER" id="PTHR30404:SF7">
    <property type="entry name" value="CELL WALL AMIDASE LYTH-RELATED"/>
    <property type="match status" value="1"/>
</dbReference>
<evidence type="ECO:0000313" key="7">
    <source>
        <dbReference type="Proteomes" id="UP000215545"/>
    </source>
</evidence>
<dbReference type="Proteomes" id="UP000186385">
    <property type="component" value="Unassembled WGS sequence"/>
</dbReference>
<dbReference type="SMART" id="SM00646">
    <property type="entry name" value="Ami_3"/>
    <property type="match status" value="1"/>
</dbReference>
<sequence>MEKLRQGLLWMLFMSFALLTDQEQIVSAHASTGTVTGNHVNVRDQPSLNASILGKVQSGEHVRILSSQDGWIQINYGDGTAWVSGQYVQSEGTRQSAGSDSYIRIQTEGTNLRSGPSTSASIIVKGSIGERYPVSGRSGDWIKIRLASGNEAYVAGWVVSSNEKAASSLEGKLIVLDPGHGGMDGGTSGSGGTNEKDVTLQTALKLADELTKSGATVKMTRTGDQFVPLPARTADSGQHKADAFISLHYDGTTNQSASGFTTYYYHDSHKGLARSVNQGLERSLPSSNRGTRTGDYFVLRENEKPAILLELGYLTNPNEESSIVSASYQSKAAAGIRDGLASYFTY</sequence>
<dbReference type="Pfam" id="PF08239">
    <property type="entry name" value="SH3_3"/>
    <property type="match status" value="2"/>
</dbReference>
<evidence type="ECO:0000313" key="6">
    <source>
        <dbReference type="Proteomes" id="UP000186385"/>
    </source>
</evidence>
<dbReference type="GO" id="GO:0008745">
    <property type="term" value="F:N-acetylmuramoyl-L-alanine amidase activity"/>
    <property type="evidence" value="ECO:0007669"/>
    <property type="project" value="InterPro"/>
</dbReference>